<dbReference type="GO" id="GO:0008198">
    <property type="term" value="F:ferrous iron binding"/>
    <property type="evidence" value="ECO:0007669"/>
    <property type="project" value="TreeGrafter"/>
</dbReference>
<feature type="region of interest" description="Disordered" evidence="2">
    <location>
        <begin position="105"/>
        <end position="129"/>
    </location>
</feature>
<dbReference type="InterPro" id="IPR032852">
    <property type="entry name" value="ALKBH2"/>
</dbReference>
<comment type="caution">
    <text evidence="4">The sequence shown here is derived from an EMBL/GenBank/DDBJ whole genome shotgun (WGS) entry which is preliminary data.</text>
</comment>
<feature type="domain" description="Alpha-ketoglutarate-dependent dioxygenase AlkB-like" evidence="3">
    <location>
        <begin position="538"/>
        <end position="688"/>
    </location>
</feature>
<feature type="region of interest" description="Disordered" evidence="2">
    <location>
        <begin position="26"/>
        <end position="73"/>
    </location>
</feature>
<feature type="binding site" evidence="1">
    <location>
        <position position="600"/>
    </location>
    <ligand>
        <name>2-oxoglutarate</name>
        <dbReference type="ChEBI" id="CHEBI:16810"/>
    </ligand>
</feature>
<organism evidence="4 5">
    <name type="scientific">Cudoniella acicularis</name>
    <dbReference type="NCBI Taxonomy" id="354080"/>
    <lineage>
        <taxon>Eukaryota</taxon>
        <taxon>Fungi</taxon>
        <taxon>Dikarya</taxon>
        <taxon>Ascomycota</taxon>
        <taxon>Pezizomycotina</taxon>
        <taxon>Leotiomycetes</taxon>
        <taxon>Helotiales</taxon>
        <taxon>Tricladiaceae</taxon>
        <taxon>Cudoniella</taxon>
    </lineage>
</organism>
<name>A0A8H4REJ5_9HELO</name>
<reference evidence="4 5" key="1">
    <citation type="submission" date="2020-03" db="EMBL/GenBank/DDBJ databases">
        <title>Draft Genome Sequence of Cudoniella acicularis.</title>
        <authorList>
            <person name="Buettner E."/>
            <person name="Kellner H."/>
        </authorList>
    </citation>
    <scope>NUCLEOTIDE SEQUENCE [LARGE SCALE GENOMIC DNA]</scope>
    <source>
        <strain evidence="4 5">DSM 108380</strain>
    </source>
</reference>
<dbReference type="SUPFAM" id="SSF51197">
    <property type="entry name" value="Clavaminate synthase-like"/>
    <property type="match status" value="1"/>
</dbReference>
<dbReference type="GO" id="GO:0051747">
    <property type="term" value="F:cytosine C-5 DNA demethylase activity"/>
    <property type="evidence" value="ECO:0007669"/>
    <property type="project" value="TreeGrafter"/>
</dbReference>
<feature type="compositionally biased region" description="Low complexity" evidence="2">
    <location>
        <begin position="47"/>
        <end position="70"/>
    </location>
</feature>
<dbReference type="AlphaFoldDB" id="A0A8H4REJ5"/>
<sequence>MSSDRITRSGKRACLAAEAEILPIDTAVSPVTPKVNGSEFTSRNSRDSTPLSSPPSSIVSPFSSVRSSPSTGNKDSLIIKLGISGDKLAAVSPHRIEPLRRILAPISPSQKGQKQPAEPYHSNALQDKPAPIGKPTVWAAKRQQLCETLPYYKAYQSAAYTSEGVVYGFMCDKEVGVRDRFDDQILISRIGGGRSQDETGKMVQTKDQVKKTARVLAFEQSKELKVPVAIIAGQGNSIAPSKMPHYYNVLDYFHVTDVWADVNNGCKTWMARMEKINLYEPSWWSPQESKLRSYPDFANPEARTLNCQICGVGSKCIYNQGWACLNPECKEFFQFADGFDDSTLDYNSDFLNERTSFNGYITSHLSPPLLTEEDLTAMHAYGIEEVFKKGIVCPSCQGCTRRRDWAFWDCENCGARYQLPQRPVPIADATADGSKVRDSPVKFIFGNAVRSLNPQIVGQYKVYDFVLPDEKGVNIGNIRIYKSNAFINGQVDGPDDLFREIQEADCGLKRNPVRQKGAVGEILTSHWTANWGAPYKFAVAQISKPFSEAPAVVIKSLKRMTWAGERALTDDAVTQEFLSTNPNYAQEAFTPFNEVLSLGYFEKSDIDYHDDGEKELGATVATLSLGCSATMAFRPKGKNLIQGPPQKGNMKGTKKDVLKLTLEHGDIMVMHGREIQKLYDHAVIPHGKVRFALTCRHIRPETLPQGERAYAVSAGQLPLGSERWDYDGDLNAMHIDQDLGDLNATPVVRKTRASKAEPAVRKSRALALASVVQKPTAEELKSELVDQMKTRLQAGEIDEEAATEVIETLQAPQVKDKEE</sequence>
<dbReference type="InterPro" id="IPR027450">
    <property type="entry name" value="AlkB-like"/>
</dbReference>
<dbReference type="InterPro" id="IPR037151">
    <property type="entry name" value="AlkB-like_sf"/>
</dbReference>
<feature type="binding site" evidence="1">
    <location>
        <position position="681"/>
    </location>
    <ligand>
        <name>2-oxoglutarate</name>
        <dbReference type="ChEBI" id="CHEBI:16810"/>
    </ligand>
</feature>
<dbReference type="Gene3D" id="2.60.120.590">
    <property type="entry name" value="Alpha-ketoglutarate-dependent dioxygenase AlkB-like"/>
    <property type="match status" value="1"/>
</dbReference>
<dbReference type="PANTHER" id="PTHR31573:SF4">
    <property type="entry name" value="FE2OG DIOXYGENASE DOMAIN-CONTAINING PROTEIN"/>
    <property type="match status" value="1"/>
</dbReference>
<evidence type="ECO:0000313" key="5">
    <source>
        <dbReference type="Proteomes" id="UP000566819"/>
    </source>
</evidence>
<keyword evidence="5" id="KW-1185">Reference proteome</keyword>
<dbReference type="Pfam" id="PF13532">
    <property type="entry name" value="2OG-FeII_Oxy_2"/>
    <property type="match status" value="1"/>
</dbReference>
<dbReference type="EMBL" id="JAAMPI010000781">
    <property type="protein sequence ID" value="KAF4628654.1"/>
    <property type="molecule type" value="Genomic_DNA"/>
</dbReference>
<accession>A0A8H4REJ5</accession>
<dbReference type="GO" id="GO:0035516">
    <property type="term" value="F:broad specificity oxidative DNA demethylase activity"/>
    <property type="evidence" value="ECO:0007669"/>
    <property type="project" value="TreeGrafter"/>
</dbReference>
<gene>
    <name evidence="4" type="ORF">G7Y89_g9496</name>
</gene>
<dbReference type="Proteomes" id="UP000566819">
    <property type="component" value="Unassembled WGS sequence"/>
</dbReference>
<dbReference type="PANTHER" id="PTHR31573">
    <property type="entry name" value="ALPHA-KETOGLUTARATE-DEPENDENT DIOXYGENASE ALKB HOMOLOG 2"/>
    <property type="match status" value="1"/>
</dbReference>
<evidence type="ECO:0000259" key="3">
    <source>
        <dbReference type="Pfam" id="PF13532"/>
    </source>
</evidence>
<protein>
    <recommendedName>
        <fullName evidence="3">Alpha-ketoglutarate-dependent dioxygenase AlkB-like domain-containing protein</fullName>
    </recommendedName>
</protein>
<feature type="binding site" evidence="1">
    <location>
        <position position="609"/>
    </location>
    <ligand>
        <name>2-oxoglutarate</name>
        <dbReference type="ChEBI" id="CHEBI:16810"/>
    </ligand>
</feature>
<dbReference type="GO" id="GO:0006307">
    <property type="term" value="P:DNA alkylation repair"/>
    <property type="evidence" value="ECO:0007669"/>
    <property type="project" value="TreeGrafter"/>
</dbReference>
<dbReference type="OrthoDB" id="2163491at2759"/>
<proteinExistence type="predicted"/>
<evidence type="ECO:0000313" key="4">
    <source>
        <dbReference type="EMBL" id="KAF4628654.1"/>
    </source>
</evidence>
<evidence type="ECO:0000256" key="2">
    <source>
        <dbReference type="SAM" id="MobiDB-lite"/>
    </source>
</evidence>
<evidence type="ECO:0000256" key="1">
    <source>
        <dbReference type="PIRSR" id="PIRSR632852-1"/>
    </source>
</evidence>